<name>K5B704_MYCHD</name>
<dbReference type="Pfam" id="PF00075">
    <property type="entry name" value="RNase_H"/>
    <property type="match status" value="1"/>
</dbReference>
<dbReference type="EMBL" id="AMRA01000160">
    <property type="protein sequence ID" value="EKF21103.1"/>
    <property type="molecule type" value="Genomic_DNA"/>
</dbReference>
<dbReference type="STRING" id="1122247.GCA_000379865_03189"/>
<evidence type="ECO:0000313" key="2">
    <source>
        <dbReference type="EMBL" id="EKF21103.1"/>
    </source>
</evidence>
<evidence type="ECO:0000259" key="1">
    <source>
        <dbReference type="PROSITE" id="PS50879"/>
    </source>
</evidence>
<dbReference type="InterPro" id="IPR002156">
    <property type="entry name" value="RNaseH_domain"/>
</dbReference>
<accession>K5B704</accession>
<dbReference type="GO" id="GO:0004523">
    <property type="term" value="F:RNA-DNA hybrid ribonuclease activity"/>
    <property type="evidence" value="ECO:0007669"/>
    <property type="project" value="InterPro"/>
</dbReference>
<dbReference type="InterPro" id="IPR012337">
    <property type="entry name" value="RNaseH-like_sf"/>
</dbReference>
<reference evidence="2 3" key="1">
    <citation type="journal article" date="2012" name="J. Bacteriol.">
        <title>Genome sequence of Mycobacterium hassiacum DSM 44199, a rare source of heat-stable mycobacterial proteins.</title>
        <authorList>
            <person name="Tiago I."/>
            <person name="Maranha A."/>
            <person name="Mendes V."/>
            <person name="Alarico S."/>
            <person name="Moynihan P.J."/>
            <person name="Clarke A.J."/>
            <person name="Macedo-Ribeiro S."/>
            <person name="Pereira P.J."/>
            <person name="Empadinhas N."/>
        </authorList>
    </citation>
    <scope>NUCLEOTIDE SEQUENCE [LARGE SCALE GENOMIC DNA]</scope>
    <source>
        <strain evidence="3">DSM 44199 / CIP 105218 / JCM 12690 / 3849</strain>
    </source>
</reference>
<dbReference type="Proteomes" id="UP000006265">
    <property type="component" value="Unassembled WGS sequence"/>
</dbReference>
<dbReference type="Gene3D" id="3.30.420.10">
    <property type="entry name" value="Ribonuclease H-like superfamily/Ribonuclease H"/>
    <property type="match status" value="1"/>
</dbReference>
<keyword evidence="3" id="KW-1185">Reference proteome</keyword>
<dbReference type="InterPro" id="IPR036397">
    <property type="entry name" value="RNaseH_sf"/>
</dbReference>
<organism evidence="2 3">
    <name type="scientific">Mycolicibacterium hassiacum (strain DSM 44199 / CIP 105218 / JCM 12690 / 3849)</name>
    <name type="common">Mycobacterium hassiacum</name>
    <dbReference type="NCBI Taxonomy" id="1122247"/>
    <lineage>
        <taxon>Bacteria</taxon>
        <taxon>Bacillati</taxon>
        <taxon>Actinomycetota</taxon>
        <taxon>Actinomycetes</taxon>
        <taxon>Mycobacteriales</taxon>
        <taxon>Mycobacteriaceae</taxon>
        <taxon>Mycolicibacterium</taxon>
    </lineage>
</organism>
<dbReference type="PROSITE" id="PS50879">
    <property type="entry name" value="RNASE_H_1"/>
    <property type="match status" value="1"/>
</dbReference>
<gene>
    <name evidence="2" type="ORF">C731_4960</name>
</gene>
<dbReference type="GO" id="GO:0003676">
    <property type="term" value="F:nucleic acid binding"/>
    <property type="evidence" value="ECO:0007669"/>
    <property type="project" value="InterPro"/>
</dbReference>
<protein>
    <submittedName>
        <fullName evidence="2">RNase H family protein</fullName>
    </submittedName>
</protein>
<evidence type="ECO:0000313" key="3">
    <source>
        <dbReference type="Proteomes" id="UP000006265"/>
    </source>
</evidence>
<dbReference type="AlphaFoldDB" id="K5B704"/>
<dbReference type="SUPFAM" id="SSF53098">
    <property type="entry name" value="Ribonuclease H-like"/>
    <property type="match status" value="1"/>
</dbReference>
<feature type="domain" description="RNase H type-1" evidence="1">
    <location>
        <begin position="116"/>
        <end position="260"/>
    </location>
</feature>
<sequence>MRPRPRPATSVAVVVAGRGGSYRYSACSPTQSWAGTVAAEGAESALLDAIKRVRAQADAERLRIVVQLPRRSALWALREEIPVLMPGVFLERPTLADEPLMTAAREGLVPARTAAPPASVTVATDGSVRGRVTGFGWLASSGEYGLLGFRHDTKQIGSKVVLVAELRAIAKAVEYFRGREITILSDCRPAIAMVRRWLDGDFVLPEGYTVVRRNGRTPGLVAAQRMIHAERDRIHPVWVKAHTGEPLNEGADALARLASRFARGDSGLSGDEYRRRAADLATTFAAAFNRRTA</sequence>
<comment type="caution">
    <text evidence="2">The sequence shown here is derived from an EMBL/GenBank/DDBJ whole genome shotgun (WGS) entry which is preliminary data.</text>
</comment>
<dbReference type="PATRIC" id="fig|1122247.3.peg.4756"/>
<proteinExistence type="predicted"/>
<dbReference type="eggNOG" id="COG0328">
    <property type="taxonomic scope" value="Bacteria"/>
</dbReference>